<sequence length="446" mass="51961">MSSSVELSVEAKELIKQYDLTSKIIPFLDRHLMYPLLDFYSNKGIYDQKVIQQMIYDLFRDVNMADFTESMWKKLNEGNQVPEEFATKKTEILETIIKYEEETAKIREVLKNPELVTELKQDKKANLELLDSKYGITSDMLKKLYEFGQYQYNCGNYSQAHDLLYHFRALSNDAQLCTSATWGIVASEIFSEEWSNALAEIQRLRESIDSRSSTDPLTQLYHRSWIIHWYLFPFFNTEKGKEAMCDLFFTSSYMSTIQASCPWILRYLSVAIISSNERGNNSNNSNYQKRLRDLVRVIGVEQYEYQDPITEFVRALYIDYDFEQAHAKLAEAEIILKNDFFLIASAESFLQAARYMISEVYCRIHQRIDIGQLFSSLNLSKDEGEKWIANQTKYSKNEAKIDESEGTVTLNRPIASVYQQVIEKTKGLSFRSNQLLTQAINKPESM</sequence>
<keyword evidence="2 4" id="KW-0396">Initiation factor</keyword>
<dbReference type="Pfam" id="PF09440">
    <property type="entry name" value="eIF3_N"/>
    <property type="match status" value="1"/>
</dbReference>
<evidence type="ECO:0000256" key="5">
    <source>
        <dbReference type="PIRNR" id="PIRNR016255"/>
    </source>
</evidence>
<keyword evidence="3 4" id="KW-0648">Protein biosynthesis</keyword>
<keyword evidence="1 4" id="KW-0963">Cytoplasm</keyword>
<dbReference type="Pfam" id="PF21357">
    <property type="entry name" value="EIF3E_C"/>
    <property type="match status" value="1"/>
</dbReference>
<dbReference type="PIRSF" id="PIRSF016255">
    <property type="entry name" value="eIF3e_su6"/>
    <property type="match status" value="1"/>
</dbReference>
<dbReference type="HAMAP" id="MF_03004">
    <property type="entry name" value="eIF3e"/>
    <property type="match status" value="1"/>
</dbReference>
<dbReference type="InterPro" id="IPR000717">
    <property type="entry name" value="PCI_dom"/>
</dbReference>
<keyword evidence="8" id="KW-1185">Reference proteome</keyword>
<feature type="domain" description="PCI" evidence="6">
    <location>
        <begin position="233"/>
        <end position="415"/>
    </location>
</feature>
<dbReference type="GO" id="GO:0071540">
    <property type="term" value="C:eukaryotic translation initiation factor 3 complex, eIF3e"/>
    <property type="evidence" value="ECO:0007669"/>
    <property type="project" value="UniProtKB-UniRule"/>
</dbReference>
<gene>
    <name evidence="4" type="primary">INT6</name>
    <name evidence="7" type="ORF">NADFUDRAFT_83358</name>
</gene>
<evidence type="ECO:0000256" key="1">
    <source>
        <dbReference type="ARBA" id="ARBA00022490"/>
    </source>
</evidence>
<dbReference type="OrthoDB" id="417252at2759"/>
<evidence type="ECO:0000313" key="7">
    <source>
        <dbReference type="EMBL" id="ODQ65360.1"/>
    </source>
</evidence>
<comment type="similarity">
    <text evidence="4 5">Belongs to the eIF-3 subunit E family.</text>
</comment>
<dbReference type="STRING" id="857566.A0A1E3PJ91"/>
<evidence type="ECO:0000256" key="3">
    <source>
        <dbReference type="ARBA" id="ARBA00022917"/>
    </source>
</evidence>
<dbReference type="SUPFAM" id="SSF46785">
    <property type="entry name" value="Winged helix' DNA-binding domain"/>
    <property type="match status" value="1"/>
</dbReference>
<evidence type="ECO:0000256" key="4">
    <source>
        <dbReference type="HAMAP-Rule" id="MF_03004"/>
    </source>
</evidence>
<dbReference type="GO" id="GO:0033290">
    <property type="term" value="C:eukaryotic 48S preinitiation complex"/>
    <property type="evidence" value="ECO:0007669"/>
    <property type="project" value="UniProtKB-UniRule"/>
</dbReference>
<evidence type="ECO:0000256" key="2">
    <source>
        <dbReference type="ARBA" id="ARBA00022540"/>
    </source>
</evidence>
<evidence type="ECO:0000313" key="8">
    <source>
        <dbReference type="Proteomes" id="UP000095009"/>
    </source>
</evidence>
<dbReference type="GO" id="GO:0003743">
    <property type="term" value="F:translation initiation factor activity"/>
    <property type="evidence" value="ECO:0007669"/>
    <property type="project" value="UniProtKB-UniRule"/>
</dbReference>
<dbReference type="Proteomes" id="UP000095009">
    <property type="component" value="Unassembled WGS sequence"/>
</dbReference>
<dbReference type="GO" id="GO:0008541">
    <property type="term" value="C:proteasome regulatory particle, lid subcomplex"/>
    <property type="evidence" value="ECO:0007669"/>
    <property type="project" value="UniProtKB-ARBA"/>
</dbReference>
<dbReference type="InterPro" id="IPR016650">
    <property type="entry name" value="eIF3e"/>
</dbReference>
<dbReference type="GO" id="GO:0001732">
    <property type="term" value="P:formation of cytoplasmic translation initiation complex"/>
    <property type="evidence" value="ECO:0007669"/>
    <property type="project" value="UniProtKB-UniRule"/>
</dbReference>
<evidence type="ECO:0000259" key="6">
    <source>
        <dbReference type="PROSITE" id="PS50250"/>
    </source>
</evidence>
<organism evidence="7 8">
    <name type="scientific">Nadsonia fulvescens var. elongata DSM 6958</name>
    <dbReference type="NCBI Taxonomy" id="857566"/>
    <lineage>
        <taxon>Eukaryota</taxon>
        <taxon>Fungi</taxon>
        <taxon>Dikarya</taxon>
        <taxon>Ascomycota</taxon>
        <taxon>Saccharomycotina</taxon>
        <taxon>Dipodascomycetes</taxon>
        <taxon>Dipodascales</taxon>
        <taxon>Dipodascales incertae sedis</taxon>
        <taxon>Nadsonia</taxon>
    </lineage>
</organism>
<accession>A0A1E3PJ91</accession>
<dbReference type="CDD" id="cd21378">
    <property type="entry name" value="eIF3E"/>
    <property type="match status" value="1"/>
</dbReference>
<reference evidence="7 8" key="1">
    <citation type="journal article" date="2016" name="Proc. Natl. Acad. Sci. U.S.A.">
        <title>Comparative genomics of biotechnologically important yeasts.</title>
        <authorList>
            <person name="Riley R."/>
            <person name="Haridas S."/>
            <person name="Wolfe K.H."/>
            <person name="Lopes M.R."/>
            <person name="Hittinger C.T."/>
            <person name="Goeker M."/>
            <person name="Salamov A.A."/>
            <person name="Wisecaver J.H."/>
            <person name="Long T.M."/>
            <person name="Calvey C.H."/>
            <person name="Aerts A.L."/>
            <person name="Barry K.W."/>
            <person name="Choi C."/>
            <person name="Clum A."/>
            <person name="Coughlan A.Y."/>
            <person name="Deshpande S."/>
            <person name="Douglass A.P."/>
            <person name="Hanson S.J."/>
            <person name="Klenk H.-P."/>
            <person name="LaButti K.M."/>
            <person name="Lapidus A."/>
            <person name="Lindquist E.A."/>
            <person name="Lipzen A.M."/>
            <person name="Meier-Kolthoff J.P."/>
            <person name="Ohm R.A."/>
            <person name="Otillar R.P."/>
            <person name="Pangilinan J.L."/>
            <person name="Peng Y."/>
            <person name="Rokas A."/>
            <person name="Rosa C.A."/>
            <person name="Scheuner C."/>
            <person name="Sibirny A.A."/>
            <person name="Slot J.C."/>
            <person name="Stielow J.B."/>
            <person name="Sun H."/>
            <person name="Kurtzman C.P."/>
            <person name="Blackwell M."/>
            <person name="Grigoriev I.V."/>
            <person name="Jeffries T.W."/>
        </authorList>
    </citation>
    <scope>NUCLEOTIDE SEQUENCE [LARGE SCALE GENOMIC DNA]</scope>
    <source>
        <strain evidence="7 8">DSM 6958</strain>
    </source>
</reference>
<proteinExistence type="inferred from homology"/>
<dbReference type="GO" id="GO:0016282">
    <property type="term" value="C:eukaryotic 43S preinitiation complex"/>
    <property type="evidence" value="ECO:0007669"/>
    <property type="project" value="UniProtKB-UniRule"/>
</dbReference>
<dbReference type="EMBL" id="KV454410">
    <property type="protein sequence ID" value="ODQ65360.1"/>
    <property type="molecule type" value="Genomic_DNA"/>
</dbReference>
<comment type="subcellular location">
    <subcellularLocation>
        <location evidence="4 5">Cytoplasm</location>
    </subcellularLocation>
</comment>
<dbReference type="PROSITE" id="PS50250">
    <property type="entry name" value="PCI"/>
    <property type="match status" value="1"/>
</dbReference>
<protein>
    <recommendedName>
        <fullName evidence="4 5">Eukaryotic translation initiation factor 3 subunit E</fullName>
        <shortName evidence="4">eIF3e</shortName>
    </recommendedName>
</protein>
<name>A0A1E3PJ91_9ASCO</name>
<dbReference type="AlphaFoldDB" id="A0A1E3PJ91"/>
<dbReference type="PANTHER" id="PTHR10317">
    <property type="entry name" value="EUKARYOTIC TRANSLATION INITIATION FACTOR 3 SUBUNIT E"/>
    <property type="match status" value="1"/>
</dbReference>
<comment type="subunit">
    <text evidence="4 5">Component of the eukaryotic translation initiation factor 3 (eIF-3) complex.</text>
</comment>
<dbReference type="SMART" id="SM01186">
    <property type="entry name" value="eIF3_N"/>
    <property type="match status" value="1"/>
</dbReference>
<dbReference type="InterPro" id="IPR036390">
    <property type="entry name" value="WH_DNA-bd_sf"/>
</dbReference>
<comment type="function">
    <text evidence="4">Component of the eukaryotic translation initiation factor 3 (eIF-3) complex, which is involved in protein synthesis of a specialized repertoire of mRNAs and, together with other initiation factors, stimulates binding of mRNA and methionyl-tRNAi to the 40S ribosome. The eIF-3 complex specifically targets and initiates translation of a subset of mRNAs involved in cell proliferation.</text>
</comment>
<dbReference type="GO" id="GO:0070196">
    <property type="term" value="P:eukaryotic translation initiation factor 3 complex assembly"/>
    <property type="evidence" value="ECO:0007669"/>
    <property type="project" value="EnsemblFungi"/>
</dbReference>
<dbReference type="GO" id="GO:0005829">
    <property type="term" value="C:cytosol"/>
    <property type="evidence" value="ECO:0007669"/>
    <property type="project" value="EnsemblFungi"/>
</dbReference>
<dbReference type="InterPro" id="IPR019010">
    <property type="entry name" value="eIF3e_N"/>
</dbReference>